<dbReference type="InterPro" id="IPR037026">
    <property type="entry name" value="Vgr_OB-fold_dom_sf"/>
</dbReference>
<dbReference type="Pfam" id="PF04717">
    <property type="entry name" value="Phage_base_V"/>
    <property type="match status" value="1"/>
</dbReference>
<evidence type="ECO:0000313" key="2">
    <source>
        <dbReference type="EMBL" id="TPG14372.1"/>
    </source>
</evidence>
<dbReference type="Gene3D" id="6.20.150.10">
    <property type="match status" value="1"/>
</dbReference>
<evidence type="ECO:0000259" key="1">
    <source>
        <dbReference type="Pfam" id="PF04717"/>
    </source>
</evidence>
<dbReference type="InterPro" id="IPR013046">
    <property type="entry name" value="GpV/Gp45"/>
</dbReference>
<comment type="caution">
    <text evidence="2">The sequence shown here is derived from an EMBL/GenBank/DDBJ whole genome shotgun (WGS) entry which is preliminary data.</text>
</comment>
<keyword evidence="3" id="KW-1185">Reference proteome</keyword>
<dbReference type="EMBL" id="RCZK01000002">
    <property type="protein sequence ID" value="TPG14372.1"/>
    <property type="molecule type" value="Genomic_DNA"/>
</dbReference>
<dbReference type="AlphaFoldDB" id="A0A502CNP6"/>
<sequence>MGDQPDTQRQIGDLVRLATVASVDHGAATCRVRVGDILTGDLPWLTLRAGATRHWSPPSVGEQVVLLCPESDTAAGIVLPGIYSDANAAPSADEHATVVTYADGAVLTYDASAHALTATLPAGGTATIEASGGITLRADVTIEGRLTVRDDVTGSGVSLKNHVHDHVQAGGAVSGKPVA</sequence>
<reference evidence="2 3" key="1">
    <citation type="journal article" date="2019" name="Environ. Microbiol.">
        <title>Species interactions and distinct microbial communities in high Arctic permafrost affected cryosols are associated with the CH4 and CO2 gas fluxes.</title>
        <authorList>
            <person name="Altshuler I."/>
            <person name="Hamel J."/>
            <person name="Turney S."/>
            <person name="Magnuson E."/>
            <person name="Levesque R."/>
            <person name="Greer C."/>
            <person name="Whyte L.G."/>
        </authorList>
    </citation>
    <scope>NUCLEOTIDE SEQUENCE [LARGE SCALE GENOMIC DNA]</scope>
    <source>
        <strain evidence="2 3">S5.1</strain>
    </source>
</reference>
<feature type="domain" description="Gp5/Type VI secretion system Vgr protein OB-fold" evidence="1">
    <location>
        <begin position="17"/>
        <end position="83"/>
    </location>
</feature>
<protein>
    <submittedName>
        <fullName evidence="2">Phage baseplate assembly protein V</fullName>
    </submittedName>
</protein>
<dbReference type="RefSeq" id="WP_140867724.1">
    <property type="nucleotide sequence ID" value="NZ_RCZK01000002.1"/>
</dbReference>
<proteinExistence type="predicted"/>
<dbReference type="Proteomes" id="UP000318413">
    <property type="component" value="Unassembled WGS sequence"/>
</dbReference>
<dbReference type="NCBIfam" id="TIGR01644">
    <property type="entry name" value="phage_P2_V"/>
    <property type="match status" value="1"/>
</dbReference>
<evidence type="ECO:0000313" key="3">
    <source>
        <dbReference type="Proteomes" id="UP000318413"/>
    </source>
</evidence>
<name>A0A502CNP6_9SPHN</name>
<gene>
    <name evidence="2" type="ORF">EAH84_03425</name>
</gene>
<dbReference type="InterPro" id="IPR006531">
    <property type="entry name" value="Gp5/Vgr_OB"/>
</dbReference>
<accession>A0A502CNP6</accession>
<dbReference type="Gene3D" id="2.40.50.230">
    <property type="entry name" value="Gp5 N-terminal domain"/>
    <property type="match status" value="1"/>
</dbReference>
<dbReference type="OrthoDB" id="4931325at2"/>
<organism evidence="2 3">
    <name type="scientific">Sphingomonas oligophenolica</name>
    <dbReference type="NCBI Taxonomy" id="301154"/>
    <lineage>
        <taxon>Bacteria</taxon>
        <taxon>Pseudomonadati</taxon>
        <taxon>Pseudomonadota</taxon>
        <taxon>Alphaproteobacteria</taxon>
        <taxon>Sphingomonadales</taxon>
        <taxon>Sphingomonadaceae</taxon>
        <taxon>Sphingomonas</taxon>
    </lineage>
</organism>